<keyword evidence="6 11" id="KW-0547">Nucleotide-binding</keyword>
<evidence type="ECO:0000256" key="5">
    <source>
        <dbReference type="ARBA" id="ARBA00022727"/>
    </source>
</evidence>
<dbReference type="GO" id="GO:0004798">
    <property type="term" value="F:dTMP kinase activity"/>
    <property type="evidence" value="ECO:0007669"/>
    <property type="project" value="UniProtKB-UniRule"/>
</dbReference>
<name>A0A9D1G8A4_9FIRM</name>
<keyword evidence="7 11" id="KW-0418">Kinase</keyword>
<comment type="catalytic activity">
    <reaction evidence="9 11">
        <text>dTMP + ATP = dTDP + ADP</text>
        <dbReference type="Rhea" id="RHEA:13517"/>
        <dbReference type="ChEBI" id="CHEBI:30616"/>
        <dbReference type="ChEBI" id="CHEBI:58369"/>
        <dbReference type="ChEBI" id="CHEBI:63528"/>
        <dbReference type="ChEBI" id="CHEBI:456216"/>
        <dbReference type="EC" id="2.7.4.9"/>
    </reaction>
</comment>
<keyword evidence="5 11" id="KW-0545">Nucleotide biosynthesis</keyword>
<proteinExistence type="inferred from homology"/>
<evidence type="ECO:0000256" key="2">
    <source>
        <dbReference type="ARBA" id="ARBA00012980"/>
    </source>
</evidence>
<dbReference type="InterPro" id="IPR027417">
    <property type="entry name" value="P-loop_NTPase"/>
</dbReference>
<dbReference type="GO" id="GO:0005829">
    <property type="term" value="C:cytosol"/>
    <property type="evidence" value="ECO:0007669"/>
    <property type="project" value="TreeGrafter"/>
</dbReference>
<gene>
    <name evidence="11" type="primary">tmk</name>
    <name evidence="13" type="ORF">IAD04_01070</name>
</gene>
<sequence length="214" mass="24327">MGLFITIEGPEGSGKTTVAKEITSYLQQQGYPVLYTREPGGVAIAEKIRDIILDVDHTTLDARCEALLYAASRRQHLVEKIEPALKEGKIIICDRFIDSSLAYQGYARGIGIDEVYAINLFAIHHRMPDLTILLDLDPQEGLKRIQATRLKEVNRLDLETLAFHQKVHEGYDILKQKYASRFSIVNANQTKQQVFEDVLKIVLEKCKEKKICKK</sequence>
<reference evidence="13" key="1">
    <citation type="submission" date="2020-10" db="EMBL/GenBank/DDBJ databases">
        <authorList>
            <person name="Gilroy R."/>
        </authorList>
    </citation>
    <scope>NUCLEOTIDE SEQUENCE</scope>
    <source>
        <strain evidence="13">14508</strain>
    </source>
</reference>
<dbReference type="PANTHER" id="PTHR10344:SF4">
    <property type="entry name" value="UMP-CMP KINASE 2, MITOCHONDRIAL"/>
    <property type="match status" value="1"/>
</dbReference>
<dbReference type="GO" id="GO:0006235">
    <property type="term" value="P:dTTP biosynthetic process"/>
    <property type="evidence" value="ECO:0007669"/>
    <property type="project" value="UniProtKB-UniRule"/>
</dbReference>
<evidence type="ECO:0000256" key="10">
    <source>
        <dbReference type="ARBA" id="ARBA00057735"/>
    </source>
</evidence>
<dbReference type="InterPro" id="IPR018095">
    <property type="entry name" value="Thymidylate_kin_CS"/>
</dbReference>
<evidence type="ECO:0000256" key="4">
    <source>
        <dbReference type="ARBA" id="ARBA00022679"/>
    </source>
</evidence>
<comment type="similarity">
    <text evidence="1 11">Belongs to the thymidylate kinase family.</text>
</comment>
<dbReference type="PANTHER" id="PTHR10344">
    <property type="entry name" value="THYMIDYLATE KINASE"/>
    <property type="match status" value="1"/>
</dbReference>
<dbReference type="InterPro" id="IPR018094">
    <property type="entry name" value="Thymidylate_kinase"/>
</dbReference>
<dbReference type="NCBIfam" id="TIGR00041">
    <property type="entry name" value="DTMP_kinase"/>
    <property type="match status" value="1"/>
</dbReference>
<evidence type="ECO:0000256" key="3">
    <source>
        <dbReference type="ARBA" id="ARBA00017144"/>
    </source>
</evidence>
<accession>A0A9D1G8A4</accession>
<evidence type="ECO:0000259" key="12">
    <source>
        <dbReference type="Pfam" id="PF02223"/>
    </source>
</evidence>
<dbReference type="Proteomes" id="UP000886893">
    <property type="component" value="Unassembled WGS sequence"/>
</dbReference>
<protein>
    <recommendedName>
        <fullName evidence="3 11">Thymidylate kinase</fullName>
        <ecNumber evidence="2 11">2.7.4.9</ecNumber>
    </recommendedName>
    <alternativeName>
        <fullName evidence="11">dTMP kinase</fullName>
    </alternativeName>
</protein>
<evidence type="ECO:0000256" key="1">
    <source>
        <dbReference type="ARBA" id="ARBA00009776"/>
    </source>
</evidence>
<dbReference type="EMBL" id="DVKI01000034">
    <property type="protein sequence ID" value="HIT16956.1"/>
    <property type="molecule type" value="Genomic_DNA"/>
</dbReference>
<dbReference type="Pfam" id="PF02223">
    <property type="entry name" value="Thymidylate_kin"/>
    <property type="match status" value="1"/>
</dbReference>
<feature type="domain" description="Thymidylate kinase-like" evidence="12">
    <location>
        <begin position="7"/>
        <end position="197"/>
    </location>
</feature>
<dbReference type="FunFam" id="3.40.50.300:FF:000225">
    <property type="entry name" value="Thymidylate kinase"/>
    <property type="match status" value="1"/>
</dbReference>
<dbReference type="InterPro" id="IPR039430">
    <property type="entry name" value="Thymidylate_kin-like_dom"/>
</dbReference>
<dbReference type="GO" id="GO:0005524">
    <property type="term" value="F:ATP binding"/>
    <property type="evidence" value="ECO:0007669"/>
    <property type="project" value="UniProtKB-UniRule"/>
</dbReference>
<dbReference type="SUPFAM" id="SSF52540">
    <property type="entry name" value="P-loop containing nucleoside triphosphate hydrolases"/>
    <property type="match status" value="1"/>
</dbReference>
<dbReference type="GO" id="GO:0006227">
    <property type="term" value="P:dUDP biosynthetic process"/>
    <property type="evidence" value="ECO:0007669"/>
    <property type="project" value="TreeGrafter"/>
</dbReference>
<dbReference type="GO" id="GO:0006233">
    <property type="term" value="P:dTDP biosynthetic process"/>
    <property type="evidence" value="ECO:0007669"/>
    <property type="project" value="InterPro"/>
</dbReference>
<dbReference type="EC" id="2.7.4.9" evidence="2 11"/>
<reference evidence="13" key="2">
    <citation type="journal article" date="2021" name="PeerJ">
        <title>Extensive microbial diversity within the chicken gut microbiome revealed by metagenomics and culture.</title>
        <authorList>
            <person name="Gilroy R."/>
            <person name="Ravi A."/>
            <person name="Getino M."/>
            <person name="Pursley I."/>
            <person name="Horton D.L."/>
            <person name="Alikhan N.F."/>
            <person name="Baker D."/>
            <person name="Gharbi K."/>
            <person name="Hall N."/>
            <person name="Watson M."/>
            <person name="Adriaenssens E.M."/>
            <person name="Foster-Nyarko E."/>
            <person name="Jarju S."/>
            <person name="Secka A."/>
            <person name="Antonio M."/>
            <person name="Oren A."/>
            <person name="Chaudhuri R.R."/>
            <person name="La Ragione R."/>
            <person name="Hildebrand F."/>
            <person name="Pallen M.J."/>
        </authorList>
    </citation>
    <scope>NUCLEOTIDE SEQUENCE</scope>
    <source>
        <strain evidence="13">14508</strain>
    </source>
</reference>
<feature type="binding site" evidence="11">
    <location>
        <begin position="9"/>
        <end position="16"/>
    </location>
    <ligand>
        <name>ATP</name>
        <dbReference type="ChEBI" id="CHEBI:30616"/>
    </ligand>
</feature>
<evidence type="ECO:0000256" key="7">
    <source>
        <dbReference type="ARBA" id="ARBA00022777"/>
    </source>
</evidence>
<dbReference type="PROSITE" id="PS01331">
    <property type="entry name" value="THYMIDYLATE_KINASE"/>
    <property type="match status" value="1"/>
</dbReference>
<evidence type="ECO:0000256" key="11">
    <source>
        <dbReference type="HAMAP-Rule" id="MF_00165"/>
    </source>
</evidence>
<evidence type="ECO:0000256" key="6">
    <source>
        <dbReference type="ARBA" id="ARBA00022741"/>
    </source>
</evidence>
<comment type="caution">
    <text evidence="13">The sequence shown here is derived from an EMBL/GenBank/DDBJ whole genome shotgun (WGS) entry which is preliminary data.</text>
</comment>
<comment type="function">
    <text evidence="10 11">Phosphorylation of dTMP to form dTDP in both de novo and salvage pathways of dTTP synthesis.</text>
</comment>
<dbReference type="Gene3D" id="3.40.50.300">
    <property type="entry name" value="P-loop containing nucleotide triphosphate hydrolases"/>
    <property type="match status" value="1"/>
</dbReference>
<keyword evidence="4 11" id="KW-0808">Transferase</keyword>
<dbReference type="AlphaFoldDB" id="A0A9D1G8A4"/>
<organism evidence="13 14">
    <name type="scientific">Candidatus Caccosoma faecigallinarum</name>
    <dbReference type="NCBI Taxonomy" id="2840720"/>
    <lineage>
        <taxon>Bacteria</taxon>
        <taxon>Bacillati</taxon>
        <taxon>Bacillota</taxon>
        <taxon>Bacillota incertae sedis</taxon>
        <taxon>Candidatus Caccosoma</taxon>
    </lineage>
</organism>
<dbReference type="HAMAP" id="MF_00165">
    <property type="entry name" value="Thymidylate_kinase"/>
    <property type="match status" value="1"/>
</dbReference>
<evidence type="ECO:0000256" key="9">
    <source>
        <dbReference type="ARBA" id="ARBA00048743"/>
    </source>
</evidence>
<evidence type="ECO:0000313" key="13">
    <source>
        <dbReference type="EMBL" id="HIT16956.1"/>
    </source>
</evidence>
<evidence type="ECO:0000313" key="14">
    <source>
        <dbReference type="Proteomes" id="UP000886893"/>
    </source>
</evidence>
<keyword evidence="8 11" id="KW-0067">ATP-binding</keyword>
<dbReference type="CDD" id="cd01672">
    <property type="entry name" value="TMPK"/>
    <property type="match status" value="1"/>
</dbReference>
<evidence type="ECO:0000256" key="8">
    <source>
        <dbReference type="ARBA" id="ARBA00022840"/>
    </source>
</evidence>